<accession>A0A4S3J7Q7</accession>
<protein>
    <submittedName>
        <fullName evidence="1">Uncharacterized protein</fullName>
    </submittedName>
</protein>
<comment type="caution">
    <text evidence="1">The sequence shown here is derived from an EMBL/GenBank/DDBJ whole genome shotgun (WGS) entry which is preliminary data.</text>
</comment>
<reference evidence="1 2" key="1">
    <citation type="submission" date="2019-03" db="EMBL/GenBank/DDBJ databases">
        <title>The genome sequence of a newly discovered highly antifungal drug resistant Aspergillus species, Aspergillus tanneri NIH 1004.</title>
        <authorList>
            <person name="Mounaud S."/>
            <person name="Singh I."/>
            <person name="Joardar V."/>
            <person name="Pakala S."/>
            <person name="Pakala S."/>
            <person name="Venepally P."/>
            <person name="Hoover J."/>
            <person name="Nierman W."/>
            <person name="Chung J."/>
            <person name="Losada L."/>
        </authorList>
    </citation>
    <scope>NUCLEOTIDE SEQUENCE [LARGE SCALE GENOMIC DNA]</scope>
    <source>
        <strain evidence="1 2">NIH1004</strain>
    </source>
</reference>
<name>A0A4S3J7Q7_9EURO</name>
<organism evidence="1 2">
    <name type="scientific">Aspergillus tanneri</name>
    <dbReference type="NCBI Taxonomy" id="1220188"/>
    <lineage>
        <taxon>Eukaryota</taxon>
        <taxon>Fungi</taxon>
        <taxon>Dikarya</taxon>
        <taxon>Ascomycota</taxon>
        <taxon>Pezizomycotina</taxon>
        <taxon>Eurotiomycetes</taxon>
        <taxon>Eurotiomycetidae</taxon>
        <taxon>Eurotiales</taxon>
        <taxon>Aspergillaceae</taxon>
        <taxon>Aspergillus</taxon>
        <taxon>Aspergillus subgen. Circumdati</taxon>
    </lineage>
</organism>
<gene>
    <name evidence="1" type="ORF">EYZ11_011605</name>
</gene>
<evidence type="ECO:0000313" key="2">
    <source>
        <dbReference type="Proteomes" id="UP000308092"/>
    </source>
</evidence>
<keyword evidence="2" id="KW-1185">Reference proteome</keyword>
<dbReference type="AlphaFoldDB" id="A0A4S3J7Q7"/>
<sequence length="86" mass="9475">MPPISVWSVVSGMSGAWLGENGFGFDFKNKSVTFIDDGKRKSLSRLASKPSVSQWKNKPFYIGNFTVSQRDMLDSVHQVTGSTDAD</sequence>
<dbReference type="EMBL" id="SOSA01000735">
    <property type="protein sequence ID" value="THC88951.1"/>
    <property type="molecule type" value="Genomic_DNA"/>
</dbReference>
<dbReference type="Proteomes" id="UP000308092">
    <property type="component" value="Unassembled WGS sequence"/>
</dbReference>
<dbReference type="VEuPathDB" id="FungiDB:EYZ11_011605"/>
<proteinExistence type="predicted"/>
<dbReference type="STRING" id="1220188.A0A4S3J7Q7"/>
<evidence type="ECO:0000313" key="1">
    <source>
        <dbReference type="EMBL" id="THC88951.1"/>
    </source>
</evidence>